<evidence type="ECO:0000313" key="13">
    <source>
        <dbReference type="EMBL" id="ANB27665.1"/>
    </source>
</evidence>
<evidence type="ECO:0000256" key="2">
    <source>
        <dbReference type="ARBA" id="ARBA00005073"/>
    </source>
</evidence>
<sequence length="551" mass="61004">MKNEEKKQVKIVILGGGISGLSALRELQKTLDSKCIELTLIECEDSVGGKIQSIPHKMADGQTILYHDIGPHTFRTKGSGLTTLKTIVELGLADDLVSPVKGAFRRMIYHRGALRELTSCAVLWLVSWRLLMRKVFSYLLLGSYSAHIVQPVGSPSVHRFLMDNFGSKFARIVGKSMVRGIFAGDSHNVSVSDAFPAVLSMLNSAPSKMIEIFKTLAAVFCKSVGNLFKRRFTGSSPEQNSEILQSINCRVAVLAGRSSIYTLRNGMAVLPQTIYQQTKIDPRVNYVLSTKICGLYKCSSRKEKSSGQSQFLIKLDRAGESHEISADFVISAIPADKLLRILLGSRVRSQGDTNKFTHTSPVFGTAIKRCLSSISFRSVTVVNFHAEKKDLSLPEAFGYLTNEQQDPILGVIFDSSAFPKRYPEYLSVCTVMIRSQARSDTQFSEDRDWYIPYALKAIARVDKNSYTEPTLAYPSNSASYLQPDNVYEWVESIPQYTAGYVQRVAELRTLLQSENPSFVVCGSSYDGISVNDALLSGIIQGAHPIIEALER</sequence>
<keyword evidence="5 11" id="KW-0285">Flavoprotein</keyword>
<proteinExistence type="evidence at transcript level"/>
<dbReference type="EC" id="1.3.3.4" evidence="4 11"/>
<dbReference type="Pfam" id="PF01593">
    <property type="entry name" value="Amino_oxidase"/>
    <property type="match status" value="1"/>
</dbReference>
<dbReference type="AlphaFoldDB" id="A0A167HCZ3"/>
<dbReference type="UniPathway" id="UPA00251">
    <property type="reaction ID" value="UER00324"/>
</dbReference>
<evidence type="ECO:0000256" key="7">
    <source>
        <dbReference type="ARBA" id="ARBA00023002"/>
    </source>
</evidence>
<protein>
    <recommendedName>
        <fullName evidence="4 11">Protoporphyrinogen oxidase</fullName>
        <ecNumber evidence="4 11">1.3.3.4</ecNumber>
    </recommendedName>
</protein>
<comment type="pathway">
    <text evidence="2 11">Porphyrin-containing compound metabolism; protoporphyrin-IX biosynthesis; protoporphyrin-IX from protoporphyrinogen-IX: step 1/1.</text>
</comment>
<dbReference type="PANTHER" id="PTHR42923">
    <property type="entry name" value="PROTOPORPHYRINOGEN OXIDASE"/>
    <property type="match status" value="1"/>
</dbReference>
<dbReference type="InterPro" id="IPR004572">
    <property type="entry name" value="Protoporphyrinogen_oxidase"/>
</dbReference>
<dbReference type="GO" id="GO:0004729">
    <property type="term" value="F:oxygen-dependent protoporphyrinogen oxidase activity"/>
    <property type="evidence" value="ECO:0007669"/>
    <property type="project" value="UniProtKB-UniRule"/>
</dbReference>
<dbReference type="SUPFAM" id="SSF54373">
    <property type="entry name" value="FAD-linked reductases, C-terminal domain"/>
    <property type="match status" value="1"/>
</dbReference>
<comment type="function">
    <text evidence="1 11">Catalyzes the 6-electron oxidation of protoporphyrinogen-IX to form protoporphyrin-IX.</text>
</comment>
<feature type="domain" description="Amine oxidase" evidence="12">
    <location>
        <begin position="18"/>
        <end position="538"/>
    </location>
</feature>
<evidence type="ECO:0000256" key="10">
    <source>
        <dbReference type="ARBA" id="ARBA00047554"/>
    </source>
</evidence>
<dbReference type="InterPro" id="IPR050464">
    <property type="entry name" value="Zeta_carotene_desat/Oxidored"/>
</dbReference>
<dbReference type="NCBIfam" id="TIGR00562">
    <property type="entry name" value="proto_IX_ox"/>
    <property type="match status" value="1"/>
</dbReference>
<keyword evidence="7 11" id="KW-0560">Oxidoreductase</keyword>
<dbReference type="Gene3D" id="3.50.50.60">
    <property type="entry name" value="FAD/NAD(P)-binding domain"/>
    <property type="match status" value="1"/>
</dbReference>
<evidence type="ECO:0000256" key="3">
    <source>
        <dbReference type="ARBA" id="ARBA00010551"/>
    </source>
</evidence>
<dbReference type="InterPro" id="IPR036188">
    <property type="entry name" value="FAD/NAD-bd_sf"/>
</dbReference>
<dbReference type="SUPFAM" id="SSF51905">
    <property type="entry name" value="FAD/NAD(P)-binding domain"/>
    <property type="match status" value="1"/>
</dbReference>
<dbReference type="EMBL" id="KU609019">
    <property type="protein sequence ID" value="ANB27665.1"/>
    <property type="molecule type" value="mRNA"/>
</dbReference>
<keyword evidence="9 11" id="KW-0627">Porphyrin biosynthesis</keyword>
<comment type="catalytic activity">
    <reaction evidence="10 11">
        <text>protoporphyrinogen IX + 3 O2 = protoporphyrin IX + 3 H2O2</text>
        <dbReference type="Rhea" id="RHEA:25576"/>
        <dbReference type="ChEBI" id="CHEBI:15379"/>
        <dbReference type="ChEBI" id="CHEBI:16240"/>
        <dbReference type="ChEBI" id="CHEBI:57306"/>
        <dbReference type="ChEBI" id="CHEBI:57307"/>
        <dbReference type="EC" id="1.3.3.4"/>
    </reaction>
</comment>
<evidence type="ECO:0000256" key="6">
    <source>
        <dbReference type="ARBA" id="ARBA00022827"/>
    </source>
</evidence>
<evidence type="ECO:0000256" key="9">
    <source>
        <dbReference type="ARBA" id="ARBA00023244"/>
    </source>
</evidence>
<name>A0A167HCZ3_9EUGL</name>
<dbReference type="InterPro" id="IPR002937">
    <property type="entry name" value="Amino_oxidase"/>
</dbReference>
<evidence type="ECO:0000256" key="5">
    <source>
        <dbReference type="ARBA" id="ARBA00022630"/>
    </source>
</evidence>
<organism evidence="13">
    <name type="scientific">Perkinsela sp. SMB-60</name>
    <dbReference type="NCBI Taxonomy" id="1840652"/>
    <lineage>
        <taxon>Eukaryota</taxon>
        <taxon>Discoba</taxon>
        <taxon>Euglenozoa</taxon>
        <taxon>Kinetoplastea</taxon>
        <taxon>Prokinetoplastina</taxon>
        <taxon>Ichthyobodonidae</taxon>
        <taxon>Perkinsela</taxon>
    </lineage>
</organism>
<reference evidence="13" key="1">
    <citation type="journal article" date="2016" name="BMC Evol. Biol.">
        <title>Heme pathway evolution in kinetoplastid protists.</title>
        <authorList>
            <person name="Cenci U."/>
            <person name="Moog D."/>
            <person name="Curtis B.A."/>
            <person name="Tanifuji G."/>
            <person name="Eme L."/>
            <person name="Lukes J."/>
            <person name="Archibald J.M."/>
        </authorList>
    </citation>
    <scope>NUCLEOTIDE SEQUENCE</scope>
    <source>
        <strain evidence="13">SMB-60</strain>
    </source>
</reference>
<evidence type="ECO:0000256" key="8">
    <source>
        <dbReference type="ARBA" id="ARBA00023133"/>
    </source>
</evidence>
<keyword evidence="6 11" id="KW-0274">FAD</keyword>
<dbReference type="GO" id="GO:0005743">
    <property type="term" value="C:mitochondrial inner membrane"/>
    <property type="evidence" value="ECO:0007669"/>
    <property type="project" value="UniProtKB-SubCell"/>
</dbReference>
<comment type="subcellular location">
    <subcellularLocation>
        <location evidence="11">Mitochondrion inner membrane</location>
    </subcellularLocation>
</comment>
<keyword evidence="8 11" id="KW-0350">Heme biosynthesis</keyword>
<evidence type="ECO:0000256" key="11">
    <source>
        <dbReference type="RuleBase" id="RU367069"/>
    </source>
</evidence>
<comment type="cofactor">
    <cofactor evidence="11">
        <name>FAD</name>
        <dbReference type="ChEBI" id="CHEBI:57692"/>
    </cofactor>
    <text evidence="11">Binds 1 FAD per subunit.</text>
</comment>
<comment type="similarity">
    <text evidence="3 11">Belongs to the protoporphyrinogen/coproporphyrinogen oxidase family. Protoporphyrinogen oxidase subfamily.</text>
</comment>
<evidence type="ECO:0000259" key="12">
    <source>
        <dbReference type="Pfam" id="PF01593"/>
    </source>
</evidence>
<dbReference type="GO" id="GO:0006782">
    <property type="term" value="P:protoporphyrinogen IX biosynthetic process"/>
    <property type="evidence" value="ECO:0007669"/>
    <property type="project" value="UniProtKB-UniRule"/>
</dbReference>
<evidence type="ECO:0000256" key="1">
    <source>
        <dbReference type="ARBA" id="ARBA00002600"/>
    </source>
</evidence>
<evidence type="ECO:0000256" key="4">
    <source>
        <dbReference type="ARBA" id="ARBA00012867"/>
    </source>
</evidence>
<dbReference type="PANTHER" id="PTHR42923:SF3">
    <property type="entry name" value="PROTOPORPHYRINOGEN OXIDASE"/>
    <property type="match status" value="1"/>
</dbReference>
<accession>A0A167HCZ3</accession>